<keyword evidence="8" id="KW-0963">Cytoplasm</keyword>
<dbReference type="RefSeq" id="WP_023390834.1">
    <property type="nucleotide sequence ID" value="NZ_KI535340.1"/>
</dbReference>
<evidence type="ECO:0000256" key="8">
    <source>
        <dbReference type="HAMAP-Rule" id="MF_00238"/>
    </source>
</evidence>
<reference evidence="10" key="1">
    <citation type="submission" date="2013-06" db="EMBL/GenBank/DDBJ databases">
        <authorList>
            <person name="Weinstock G."/>
            <person name="Sodergren E."/>
            <person name="Clifton S."/>
            <person name="Fulton L."/>
            <person name="Fulton B."/>
            <person name="Courtney L."/>
            <person name="Fronick C."/>
            <person name="Harrison M."/>
            <person name="Strong C."/>
            <person name="Farmer C."/>
            <person name="Delahaunty K."/>
            <person name="Markovic C."/>
            <person name="Hall O."/>
            <person name="Minx P."/>
            <person name="Tomlinson C."/>
            <person name="Mitreva M."/>
            <person name="Nelson J."/>
            <person name="Hou S."/>
            <person name="Wollam A."/>
            <person name="Pepin K.H."/>
            <person name="Johnson M."/>
            <person name="Bhonagiri V."/>
            <person name="Nash W.E."/>
            <person name="Warren W."/>
            <person name="Chinwalla A."/>
            <person name="Mardis E.R."/>
            <person name="Wilson R.K."/>
        </authorList>
    </citation>
    <scope>NUCLEOTIDE SEQUENCE [LARGE SCALE GENOMIC DNA]</scope>
    <source>
        <strain evidence="10">ATCC 49176</strain>
    </source>
</reference>
<comment type="similarity">
    <text evidence="1 8">Belongs to the cytidylate kinase family. Type 1 subfamily.</text>
</comment>
<dbReference type="eggNOG" id="COG0283">
    <property type="taxonomic scope" value="Bacteria"/>
</dbReference>
<feature type="binding site" evidence="8">
    <location>
        <begin position="10"/>
        <end position="18"/>
    </location>
    <ligand>
        <name>ATP</name>
        <dbReference type="ChEBI" id="CHEBI:30616"/>
    </ligand>
</feature>
<evidence type="ECO:0000313" key="11">
    <source>
        <dbReference type="Proteomes" id="UP000019050"/>
    </source>
</evidence>
<dbReference type="NCBIfam" id="TIGR00017">
    <property type="entry name" value="cmk"/>
    <property type="match status" value="1"/>
</dbReference>
<dbReference type="InterPro" id="IPR003136">
    <property type="entry name" value="Cytidylate_kin"/>
</dbReference>
<dbReference type="GO" id="GO:0006220">
    <property type="term" value="P:pyrimidine nucleotide metabolic process"/>
    <property type="evidence" value="ECO:0007669"/>
    <property type="project" value="UniProtKB-UniRule"/>
</dbReference>
<feature type="domain" description="Cytidylate kinase" evidence="9">
    <location>
        <begin position="6"/>
        <end position="220"/>
    </location>
</feature>
<dbReference type="InterPro" id="IPR011994">
    <property type="entry name" value="Cytidylate_kinase_dom"/>
</dbReference>
<dbReference type="HOGENOM" id="CLU_079959_0_2_9"/>
<dbReference type="GO" id="GO:0005524">
    <property type="term" value="F:ATP binding"/>
    <property type="evidence" value="ECO:0007669"/>
    <property type="project" value="UniProtKB-UniRule"/>
</dbReference>
<evidence type="ECO:0000256" key="4">
    <source>
        <dbReference type="ARBA" id="ARBA00022777"/>
    </source>
</evidence>
<comment type="subcellular location">
    <subcellularLocation>
        <location evidence="8">Cytoplasm</location>
    </subcellularLocation>
</comment>
<evidence type="ECO:0000256" key="1">
    <source>
        <dbReference type="ARBA" id="ARBA00009427"/>
    </source>
</evidence>
<dbReference type="STRING" id="592010.GCWU000182_000174"/>
<dbReference type="Proteomes" id="UP000019050">
    <property type="component" value="Unassembled WGS sequence"/>
</dbReference>
<evidence type="ECO:0000256" key="3">
    <source>
        <dbReference type="ARBA" id="ARBA00022741"/>
    </source>
</evidence>
<evidence type="ECO:0000256" key="2">
    <source>
        <dbReference type="ARBA" id="ARBA00022679"/>
    </source>
</evidence>
<dbReference type="Gene3D" id="3.40.50.300">
    <property type="entry name" value="P-loop containing nucleotide triphosphate hydrolases"/>
    <property type="match status" value="1"/>
</dbReference>
<organism evidence="10 11">
    <name type="scientific">Abiotrophia defectiva ATCC 49176</name>
    <dbReference type="NCBI Taxonomy" id="592010"/>
    <lineage>
        <taxon>Bacteria</taxon>
        <taxon>Bacillati</taxon>
        <taxon>Bacillota</taxon>
        <taxon>Bacilli</taxon>
        <taxon>Lactobacillales</taxon>
        <taxon>Aerococcaceae</taxon>
        <taxon>Abiotrophia</taxon>
    </lineage>
</organism>
<dbReference type="CDD" id="cd02020">
    <property type="entry name" value="CMPK"/>
    <property type="match status" value="1"/>
</dbReference>
<dbReference type="EC" id="2.7.4.25" evidence="8"/>
<dbReference type="PANTHER" id="PTHR21299:SF2">
    <property type="entry name" value="CYTIDYLATE KINASE"/>
    <property type="match status" value="1"/>
</dbReference>
<dbReference type="AlphaFoldDB" id="W1Q5L6"/>
<proteinExistence type="inferred from homology"/>
<dbReference type="SUPFAM" id="SSF52540">
    <property type="entry name" value="P-loop containing nucleoside triphosphate hydrolases"/>
    <property type="match status" value="1"/>
</dbReference>
<sequence>MTHLTIAIDGPASSGKSTVAKLLAGQLGITYIDTGAMYRAVTLAAQRQGVSVEDQLALENLLAQLDLSFRRQDGVQHVYLGEEDVSSAIRSVAVTQAVSEVSAQPLVREALVAMQQAMAAKESVVMDGRDIGTVVLPNASIKFFFVADVAVRAARRYKENIERGMTDQTLAEIEADIEARDLYDSTREHSPLKQAEDAILVDTSHETLDSLLAKLTEMIQKRM</sequence>
<keyword evidence="2 8" id="KW-0808">Transferase</keyword>
<dbReference type="GeneID" id="84816340"/>
<dbReference type="Pfam" id="PF02224">
    <property type="entry name" value="Cytidylate_kin"/>
    <property type="match status" value="1"/>
</dbReference>
<evidence type="ECO:0000259" key="9">
    <source>
        <dbReference type="Pfam" id="PF02224"/>
    </source>
</evidence>
<evidence type="ECO:0000256" key="5">
    <source>
        <dbReference type="ARBA" id="ARBA00022840"/>
    </source>
</evidence>
<evidence type="ECO:0000256" key="6">
    <source>
        <dbReference type="ARBA" id="ARBA00047615"/>
    </source>
</evidence>
<keyword evidence="5 8" id="KW-0067">ATP-binding</keyword>
<protein>
    <recommendedName>
        <fullName evidence="8">Cytidylate kinase</fullName>
        <shortName evidence="8">CK</shortName>
        <ecNumber evidence="8">2.7.4.25</ecNumber>
    </recommendedName>
    <alternativeName>
        <fullName evidence="8">Cytidine monophosphate kinase</fullName>
        <shortName evidence="8">CMP kinase</shortName>
    </alternativeName>
</protein>
<evidence type="ECO:0000313" key="10">
    <source>
        <dbReference type="EMBL" id="ESK66486.1"/>
    </source>
</evidence>
<dbReference type="GO" id="GO:0036431">
    <property type="term" value="F:dCMP kinase activity"/>
    <property type="evidence" value="ECO:0007669"/>
    <property type="project" value="InterPro"/>
</dbReference>
<keyword evidence="4 8" id="KW-0418">Kinase</keyword>
<dbReference type="PANTHER" id="PTHR21299">
    <property type="entry name" value="CYTIDYLATE KINASE/PANTOATE-BETA-ALANINE LIGASE"/>
    <property type="match status" value="1"/>
</dbReference>
<dbReference type="OrthoDB" id="9807434at2"/>
<dbReference type="GO" id="GO:0015949">
    <property type="term" value="P:nucleobase-containing small molecule interconversion"/>
    <property type="evidence" value="ECO:0007669"/>
    <property type="project" value="TreeGrafter"/>
</dbReference>
<comment type="catalytic activity">
    <reaction evidence="6 8">
        <text>dCMP + ATP = dCDP + ADP</text>
        <dbReference type="Rhea" id="RHEA:25094"/>
        <dbReference type="ChEBI" id="CHEBI:30616"/>
        <dbReference type="ChEBI" id="CHEBI:57566"/>
        <dbReference type="ChEBI" id="CHEBI:58593"/>
        <dbReference type="ChEBI" id="CHEBI:456216"/>
        <dbReference type="EC" id="2.7.4.25"/>
    </reaction>
</comment>
<gene>
    <name evidence="8" type="primary">cmk</name>
    <name evidence="10" type="ORF">GCWU000182_000174</name>
</gene>
<dbReference type="GO" id="GO:0005829">
    <property type="term" value="C:cytosol"/>
    <property type="evidence" value="ECO:0007669"/>
    <property type="project" value="TreeGrafter"/>
</dbReference>
<dbReference type="EMBL" id="ACIN03000001">
    <property type="protein sequence ID" value="ESK66486.1"/>
    <property type="molecule type" value="Genomic_DNA"/>
</dbReference>
<keyword evidence="3 8" id="KW-0547">Nucleotide-binding</keyword>
<name>W1Q5L6_ABIDE</name>
<dbReference type="HAMAP" id="MF_00238">
    <property type="entry name" value="Cytidyl_kinase_type1"/>
    <property type="match status" value="1"/>
</dbReference>
<evidence type="ECO:0000256" key="7">
    <source>
        <dbReference type="ARBA" id="ARBA00048478"/>
    </source>
</evidence>
<comment type="caution">
    <text evidence="10">The sequence shown here is derived from an EMBL/GenBank/DDBJ whole genome shotgun (WGS) entry which is preliminary data.</text>
</comment>
<dbReference type="GO" id="GO:0036430">
    <property type="term" value="F:CMP kinase activity"/>
    <property type="evidence" value="ECO:0007669"/>
    <property type="project" value="RHEA"/>
</dbReference>
<dbReference type="InterPro" id="IPR027417">
    <property type="entry name" value="P-loop_NTPase"/>
</dbReference>
<accession>W1Q5L6</accession>
<comment type="catalytic activity">
    <reaction evidence="7 8">
        <text>CMP + ATP = CDP + ADP</text>
        <dbReference type="Rhea" id="RHEA:11600"/>
        <dbReference type="ChEBI" id="CHEBI:30616"/>
        <dbReference type="ChEBI" id="CHEBI:58069"/>
        <dbReference type="ChEBI" id="CHEBI:60377"/>
        <dbReference type="ChEBI" id="CHEBI:456216"/>
        <dbReference type="EC" id="2.7.4.25"/>
    </reaction>
</comment>
<keyword evidence="11" id="KW-1185">Reference proteome</keyword>